<dbReference type="PANTHER" id="PTHR12598">
    <property type="entry name" value="COPPER HOMEOSTASIS PROTEIN CUTC"/>
    <property type="match status" value="1"/>
</dbReference>
<proteinExistence type="inferred from homology"/>
<dbReference type="RefSeq" id="WP_343049131.1">
    <property type="nucleotide sequence ID" value="NZ_JACCAC010000001.1"/>
</dbReference>
<dbReference type="GO" id="GO:0005507">
    <property type="term" value="F:copper ion binding"/>
    <property type="evidence" value="ECO:0007669"/>
    <property type="project" value="TreeGrafter"/>
</dbReference>
<dbReference type="EMBL" id="JACCAC010000001">
    <property type="protein sequence ID" value="NYG54873.1"/>
    <property type="molecule type" value="Genomic_DNA"/>
</dbReference>
<evidence type="ECO:0000313" key="4">
    <source>
        <dbReference type="Proteomes" id="UP000544110"/>
    </source>
</evidence>
<evidence type="ECO:0000256" key="2">
    <source>
        <dbReference type="ARBA" id="ARBA00019014"/>
    </source>
</evidence>
<comment type="caution">
    <text evidence="3">The sequence shown here is derived from an EMBL/GenBank/DDBJ whole genome shotgun (WGS) entry which is preliminary data.</text>
</comment>
<gene>
    <name evidence="3" type="ORF">BJ989_001177</name>
</gene>
<comment type="similarity">
    <text evidence="1">Belongs to the CutC family.</text>
</comment>
<accession>A0A7Y9RU04</accession>
<dbReference type="Pfam" id="PF03932">
    <property type="entry name" value="CutC"/>
    <property type="match status" value="1"/>
</dbReference>
<dbReference type="SUPFAM" id="SSF110395">
    <property type="entry name" value="CutC-like"/>
    <property type="match status" value="1"/>
</dbReference>
<dbReference type="InterPro" id="IPR005627">
    <property type="entry name" value="CutC-like"/>
</dbReference>
<evidence type="ECO:0000256" key="1">
    <source>
        <dbReference type="ARBA" id="ARBA00007768"/>
    </source>
</evidence>
<dbReference type="InterPro" id="IPR036822">
    <property type="entry name" value="CutC-like_dom_sf"/>
</dbReference>
<name>A0A7Y9RU04_9ACTN</name>
<keyword evidence="4" id="KW-1185">Reference proteome</keyword>
<dbReference type="PANTHER" id="PTHR12598:SF0">
    <property type="entry name" value="COPPER HOMEOSTASIS PROTEIN CUTC HOMOLOG"/>
    <property type="match status" value="1"/>
</dbReference>
<dbReference type="Proteomes" id="UP000544110">
    <property type="component" value="Unassembled WGS sequence"/>
</dbReference>
<sequence>MQAAEDRVEGRAALLEVAVDHPRDVPGAVEGGADRLLLADRTRDRTTGLAPEPATVAAVCRDAAVPVHVVLRLSDGWSTTGGELARLVGLARDYLERGAAGLAFGFLDTDLEVAADVCAHLAAALPGVPWTFHEAFDAALDPRRSWRRVRDLPGLAGVRSAGSPRGLAVGYDDLLALVEADPDLAALLVTGAGLAGEHVPWLLRAGVTAYAVGPQVRPGGSPRAYVDAGLVRSWRLLLDRAPGRATGRAPA</sequence>
<dbReference type="AlphaFoldDB" id="A0A7Y9RU04"/>
<protein>
    <recommendedName>
        <fullName evidence="2">Copper homeostasis protein cutC homolog</fullName>
    </recommendedName>
</protein>
<reference evidence="3 4" key="1">
    <citation type="submission" date="2020-07" db="EMBL/GenBank/DDBJ databases">
        <title>Sequencing the genomes of 1000 actinobacteria strains.</title>
        <authorList>
            <person name="Klenk H.-P."/>
        </authorList>
    </citation>
    <scope>NUCLEOTIDE SEQUENCE [LARGE SCALE GENOMIC DNA]</scope>
    <source>
        <strain evidence="3 4">DSM 24552</strain>
    </source>
</reference>
<evidence type="ECO:0000313" key="3">
    <source>
        <dbReference type="EMBL" id="NYG54873.1"/>
    </source>
</evidence>
<dbReference type="Gene3D" id="3.20.20.380">
    <property type="entry name" value="Copper homeostasis (CutC) domain"/>
    <property type="match status" value="1"/>
</dbReference>
<organism evidence="3 4">
    <name type="scientific">Nocardioides perillae</name>
    <dbReference type="NCBI Taxonomy" id="1119534"/>
    <lineage>
        <taxon>Bacteria</taxon>
        <taxon>Bacillati</taxon>
        <taxon>Actinomycetota</taxon>
        <taxon>Actinomycetes</taxon>
        <taxon>Propionibacteriales</taxon>
        <taxon>Nocardioidaceae</taxon>
        <taxon>Nocardioides</taxon>
    </lineage>
</organism>